<feature type="binding site" evidence="8">
    <location>
        <position position="123"/>
    </location>
    <ligand>
        <name>Zn(2+)</name>
        <dbReference type="ChEBI" id="CHEBI:29105"/>
        <note>catalytic</note>
    </ligand>
</feature>
<comment type="subcellular location">
    <subcellularLocation>
        <location evidence="8">Cytoplasm</location>
    </subcellularLocation>
</comment>
<evidence type="ECO:0000313" key="10">
    <source>
        <dbReference type="Proteomes" id="UP001202134"/>
    </source>
</evidence>
<dbReference type="InterPro" id="IPR023091">
    <property type="entry name" value="MetalPrtase_cat_dom_sf_prd"/>
</dbReference>
<evidence type="ECO:0000256" key="2">
    <source>
        <dbReference type="ARBA" id="ARBA00022517"/>
    </source>
</evidence>
<keyword evidence="3 8" id="KW-0540">Nuclease</keyword>
<dbReference type="Gene3D" id="3.40.390.30">
    <property type="entry name" value="Metalloproteases ('zincins'), catalytic domain"/>
    <property type="match status" value="1"/>
</dbReference>
<dbReference type="RefSeq" id="WP_102528081.1">
    <property type="nucleotide sequence ID" value="NZ_JAKIKU010000001.1"/>
</dbReference>
<feature type="binding site" evidence="8">
    <location>
        <position position="133"/>
    </location>
    <ligand>
        <name>Zn(2+)</name>
        <dbReference type="ChEBI" id="CHEBI:29105"/>
        <note>catalytic</note>
    </ligand>
</feature>
<keyword evidence="4 8" id="KW-0479">Metal-binding</keyword>
<sequence length="162" mass="18142">MTLNSDVASKLDLELDLQIAVDDPQQLPTQDEFELWVKTALGNTMETAELTIRIVENSESQQLNHTYRGKDKPTNVLSFPFEAPPGIELPLLGDLIIAAEVVELEAKQQNKPLIAHWAHMVIHGCLHLLGYDHIIDNEAEEMESLETQLIEGLGFSNPYKEA</sequence>
<keyword evidence="8" id="KW-0698">rRNA processing</keyword>
<proteinExistence type="inferred from homology"/>
<protein>
    <recommendedName>
        <fullName evidence="8">Endoribonuclease YbeY</fullName>
        <ecNumber evidence="8">3.1.-.-</ecNumber>
    </recommendedName>
</protein>
<dbReference type="EC" id="3.1.-.-" evidence="8"/>
<keyword evidence="8" id="KW-0963">Cytoplasm</keyword>
<dbReference type="NCBIfam" id="TIGR00043">
    <property type="entry name" value="rRNA maturation RNase YbeY"/>
    <property type="match status" value="1"/>
</dbReference>
<comment type="cofactor">
    <cofactor evidence="8">
        <name>Zn(2+)</name>
        <dbReference type="ChEBI" id="CHEBI:29105"/>
    </cofactor>
    <text evidence="8">Binds 1 zinc ion.</text>
</comment>
<dbReference type="PANTHER" id="PTHR46986">
    <property type="entry name" value="ENDORIBONUCLEASE YBEY, CHLOROPLASTIC"/>
    <property type="match status" value="1"/>
</dbReference>
<keyword evidence="10" id="KW-1185">Reference proteome</keyword>
<keyword evidence="5 8" id="KW-0255">Endonuclease</keyword>
<gene>
    <name evidence="8 9" type="primary">ybeY</name>
    <name evidence="9" type="ORF">L2737_00355</name>
</gene>
<dbReference type="PANTHER" id="PTHR46986:SF1">
    <property type="entry name" value="ENDORIBONUCLEASE YBEY, CHLOROPLASTIC"/>
    <property type="match status" value="1"/>
</dbReference>
<dbReference type="HAMAP" id="MF_00009">
    <property type="entry name" value="Endoribonucl_YbeY"/>
    <property type="match status" value="1"/>
</dbReference>
<dbReference type="EMBL" id="JAKIKU010000001">
    <property type="protein sequence ID" value="MCL1043789.1"/>
    <property type="molecule type" value="Genomic_DNA"/>
</dbReference>
<dbReference type="InterPro" id="IPR020549">
    <property type="entry name" value="YbeY_CS"/>
</dbReference>
<accession>A0ABT0KJ48</accession>
<dbReference type="Proteomes" id="UP001202134">
    <property type="component" value="Unassembled WGS sequence"/>
</dbReference>
<dbReference type="SUPFAM" id="SSF55486">
    <property type="entry name" value="Metalloproteases ('zincins'), catalytic domain"/>
    <property type="match status" value="1"/>
</dbReference>
<feature type="binding site" evidence="8">
    <location>
        <position position="127"/>
    </location>
    <ligand>
        <name>Zn(2+)</name>
        <dbReference type="ChEBI" id="CHEBI:29105"/>
        <note>catalytic</note>
    </ligand>
</feature>
<keyword evidence="7 8" id="KW-0862">Zinc</keyword>
<evidence type="ECO:0000256" key="3">
    <source>
        <dbReference type="ARBA" id="ARBA00022722"/>
    </source>
</evidence>
<comment type="caution">
    <text evidence="9">The sequence shown here is derived from an EMBL/GenBank/DDBJ whole genome shotgun (WGS) entry which is preliminary data.</text>
</comment>
<name>A0ABT0KJ48_9GAMM</name>
<evidence type="ECO:0000256" key="6">
    <source>
        <dbReference type="ARBA" id="ARBA00022801"/>
    </source>
</evidence>
<reference evidence="9 10" key="1">
    <citation type="submission" date="2022-01" db="EMBL/GenBank/DDBJ databases">
        <title>Whole genome-based taxonomy of the Shewanellaceae.</title>
        <authorList>
            <person name="Martin-Rodriguez A.J."/>
        </authorList>
    </citation>
    <scope>NUCLEOTIDE SEQUENCE [LARGE SCALE GENOMIC DNA]</scope>
    <source>
        <strain evidence="9 10">DSM 24955</strain>
    </source>
</reference>
<evidence type="ECO:0000256" key="7">
    <source>
        <dbReference type="ARBA" id="ARBA00022833"/>
    </source>
</evidence>
<organism evidence="9 10">
    <name type="scientific">Shewanella electrodiphila</name>
    <dbReference type="NCBI Taxonomy" id="934143"/>
    <lineage>
        <taxon>Bacteria</taxon>
        <taxon>Pseudomonadati</taxon>
        <taxon>Pseudomonadota</taxon>
        <taxon>Gammaproteobacteria</taxon>
        <taxon>Alteromonadales</taxon>
        <taxon>Shewanellaceae</taxon>
        <taxon>Shewanella</taxon>
    </lineage>
</organism>
<evidence type="ECO:0000256" key="1">
    <source>
        <dbReference type="ARBA" id="ARBA00010875"/>
    </source>
</evidence>
<dbReference type="Pfam" id="PF02130">
    <property type="entry name" value="YbeY"/>
    <property type="match status" value="1"/>
</dbReference>
<comment type="function">
    <text evidence="8">Single strand-specific metallo-endoribonuclease involved in late-stage 70S ribosome quality control and in maturation of the 3' terminus of the 16S rRNA.</text>
</comment>
<keyword evidence="6 8" id="KW-0378">Hydrolase</keyword>
<dbReference type="InterPro" id="IPR002036">
    <property type="entry name" value="YbeY"/>
</dbReference>
<evidence type="ECO:0000256" key="5">
    <source>
        <dbReference type="ARBA" id="ARBA00022759"/>
    </source>
</evidence>
<evidence type="ECO:0000313" key="9">
    <source>
        <dbReference type="EMBL" id="MCL1043789.1"/>
    </source>
</evidence>
<evidence type="ECO:0000256" key="4">
    <source>
        <dbReference type="ARBA" id="ARBA00022723"/>
    </source>
</evidence>
<keyword evidence="2 8" id="KW-0690">Ribosome biogenesis</keyword>
<evidence type="ECO:0000256" key="8">
    <source>
        <dbReference type="HAMAP-Rule" id="MF_00009"/>
    </source>
</evidence>
<comment type="similarity">
    <text evidence="1 8">Belongs to the endoribonuclease YbeY family.</text>
</comment>
<dbReference type="PROSITE" id="PS01306">
    <property type="entry name" value="UPF0054"/>
    <property type="match status" value="1"/>
</dbReference>